<keyword evidence="1" id="KW-0677">Repeat</keyword>
<feature type="repeat" description="ANK" evidence="3">
    <location>
        <begin position="26"/>
        <end position="58"/>
    </location>
</feature>
<dbReference type="PROSITE" id="PS50088">
    <property type="entry name" value="ANK_REPEAT"/>
    <property type="match status" value="1"/>
</dbReference>
<gene>
    <name evidence="4" type="ORF">BJ875DRAFT_383595</name>
</gene>
<dbReference type="InterPro" id="IPR002110">
    <property type="entry name" value="Ankyrin_rpt"/>
</dbReference>
<dbReference type="AlphaFoldDB" id="A0A9P7YCI1"/>
<dbReference type="Gene3D" id="1.25.40.20">
    <property type="entry name" value="Ankyrin repeat-containing domain"/>
    <property type="match status" value="1"/>
</dbReference>
<evidence type="ECO:0000256" key="2">
    <source>
        <dbReference type="ARBA" id="ARBA00023043"/>
    </source>
</evidence>
<name>A0A9P7YCI1_9HELO</name>
<keyword evidence="2 3" id="KW-0040">ANK repeat</keyword>
<evidence type="ECO:0000256" key="1">
    <source>
        <dbReference type="ARBA" id="ARBA00022737"/>
    </source>
</evidence>
<dbReference type="Pfam" id="PF12796">
    <property type="entry name" value="Ank_2"/>
    <property type="match status" value="1"/>
</dbReference>
<protein>
    <submittedName>
        <fullName evidence="4">Ankyrin repeat-containing domain protein</fullName>
    </submittedName>
</protein>
<evidence type="ECO:0000313" key="4">
    <source>
        <dbReference type="EMBL" id="KAG9231144.1"/>
    </source>
</evidence>
<comment type="caution">
    <text evidence="4">The sequence shown here is derived from an EMBL/GenBank/DDBJ whole genome shotgun (WGS) entry which is preliminary data.</text>
</comment>
<keyword evidence="5" id="KW-1185">Reference proteome</keyword>
<accession>A0A9P7YCI1</accession>
<reference evidence="4" key="1">
    <citation type="journal article" date="2021" name="IMA Fungus">
        <title>Genomic characterization of three marine fungi, including Emericellopsis atlantica sp. nov. with signatures of a generalist lifestyle and marine biomass degradation.</title>
        <authorList>
            <person name="Hagestad O.C."/>
            <person name="Hou L."/>
            <person name="Andersen J.H."/>
            <person name="Hansen E.H."/>
            <person name="Altermark B."/>
            <person name="Li C."/>
            <person name="Kuhnert E."/>
            <person name="Cox R.J."/>
            <person name="Crous P.W."/>
            <person name="Spatafora J.W."/>
            <person name="Lail K."/>
            <person name="Amirebrahimi M."/>
            <person name="Lipzen A."/>
            <person name="Pangilinan J."/>
            <person name="Andreopoulos W."/>
            <person name="Hayes R.D."/>
            <person name="Ng V."/>
            <person name="Grigoriev I.V."/>
            <person name="Jackson S.A."/>
            <person name="Sutton T.D.S."/>
            <person name="Dobson A.D.W."/>
            <person name="Rama T."/>
        </authorList>
    </citation>
    <scope>NUCLEOTIDE SEQUENCE</scope>
    <source>
        <strain evidence="4">TRa018bII</strain>
    </source>
</reference>
<organism evidence="4 5">
    <name type="scientific">Amylocarpus encephaloides</name>
    <dbReference type="NCBI Taxonomy" id="45428"/>
    <lineage>
        <taxon>Eukaryota</taxon>
        <taxon>Fungi</taxon>
        <taxon>Dikarya</taxon>
        <taxon>Ascomycota</taxon>
        <taxon>Pezizomycotina</taxon>
        <taxon>Leotiomycetes</taxon>
        <taxon>Helotiales</taxon>
        <taxon>Helotiales incertae sedis</taxon>
        <taxon>Amylocarpus</taxon>
    </lineage>
</organism>
<dbReference type="PANTHER" id="PTHR24171:SF9">
    <property type="entry name" value="ANKYRIN REPEAT DOMAIN-CONTAINING PROTEIN 39"/>
    <property type="match status" value="1"/>
</dbReference>
<proteinExistence type="predicted"/>
<sequence length="65" mass="7145">ACSNSYLDLVRKFLKSGALVDIETKRGMTPLSWATIGGHTPLVTVLLERGADRLHVDREGMTPLH</sequence>
<dbReference type="InterPro" id="IPR036770">
    <property type="entry name" value="Ankyrin_rpt-contain_sf"/>
</dbReference>
<dbReference type="SUPFAM" id="SSF48403">
    <property type="entry name" value="Ankyrin repeat"/>
    <property type="match status" value="1"/>
</dbReference>
<evidence type="ECO:0000256" key="3">
    <source>
        <dbReference type="PROSITE-ProRule" id="PRU00023"/>
    </source>
</evidence>
<dbReference type="EMBL" id="MU251621">
    <property type="protein sequence ID" value="KAG9231144.1"/>
    <property type="molecule type" value="Genomic_DNA"/>
</dbReference>
<dbReference type="OrthoDB" id="3664645at2759"/>
<dbReference type="PROSITE" id="PS50297">
    <property type="entry name" value="ANK_REP_REGION"/>
    <property type="match status" value="1"/>
</dbReference>
<dbReference type="Proteomes" id="UP000824998">
    <property type="component" value="Unassembled WGS sequence"/>
</dbReference>
<feature type="non-terminal residue" evidence="4">
    <location>
        <position position="1"/>
    </location>
</feature>
<evidence type="ECO:0000313" key="5">
    <source>
        <dbReference type="Proteomes" id="UP000824998"/>
    </source>
</evidence>
<dbReference type="PANTHER" id="PTHR24171">
    <property type="entry name" value="ANKYRIN REPEAT DOMAIN-CONTAINING PROTEIN 39-RELATED"/>
    <property type="match status" value="1"/>
</dbReference>